<proteinExistence type="predicted"/>
<dbReference type="RefSeq" id="XP_075081709.1">
    <property type="nucleotide sequence ID" value="XM_075225608.1"/>
</dbReference>
<keyword evidence="1" id="KW-1185">Reference proteome</keyword>
<protein>
    <submittedName>
        <fullName evidence="2">Uncharacterized protein LOC107826912</fullName>
    </submittedName>
</protein>
<dbReference type="Proteomes" id="UP000790787">
    <property type="component" value="Chromosome 11"/>
</dbReference>
<evidence type="ECO:0000313" key="2">
    <source>
        <dbReference type="RefSeq" id="XP_075081709.1"/>
    </source>
</evidence>
<sequence>MSGRGRPKRNLMKVSATDQRSAKARNAVLELFVSPKGVRIVEPNESVTPRSMQSEHSKDEAYLAGRNGKMKAVDATPVAAQAIAGGSGSGIAQKQAMTPSNNGTVPCSSGTVENNKCAEPGKKRKTQTWANVVGRNKLAMKGMNLQFIAPIIQNGEKIVKLDLEDVEQENEKWSSVIVLYVIGDSPTIGAMERFLSSLGKFLVKPQIYYHNDDYFVIRFSNVEERDQVLYSGPHTVNNRPIIMKAWSADFNLHDEILKTIPLWVRFPNLPLNCWSMKALSKLGSALRNRVYADECTTEAMRISYARMLIEMDVTKPLPRTMKLQDPKGKIIQQEITYDWEPAFYAKCLKIGHDCNETRGPQPQKKIYD</sequence>
<evidence type="ECO:0000313" key="1">
    <source>
        <dbReference type="Proteomes" id="UP000790787"/>
    </source>
</evidence>
<gene>
    <name evidence="2" type="primary">LOC107826912</name>
</gene>
<name>A0AC58S9S4_TOBAC</name>
<reference evidence="2" key="2">
    <citation type="submission" date="2025-08" db="UniProtKB">
        <authorList>
            <consortium name="RefSeq"/>
        </authorList>
    </citation>
    <scope>IDENTIFICATION</scope>
    <source>
        <tissue evidence="2">Leaf</tissue>
    </source>
</reference>
<reference evidence="1" key="1">
    <citation type="journal article" date="2014" name="Nat. Commun.">
        <title>The tobacco genome sequence and its comparison with those of tomato and potato.</title>
        <authorList>
            <person name="Sierro N."/>
            <person name="Battey J.N."/>
            <person name="Ouadi S."/>
            <person name="Bakaher N."/>
            <person name="Bovet L."/>
            <person name="Willig A."/>
            <person name="Goepfert S."/>
            <person name="Peitsch M.C."/>
            <person name="Ivanov N.V."/>
        </authorList>
    </citation>
    <scope>NUCLEOTIDE SEQUENCE [LARGE SCALE GENOMIC DNA]</scope>
</reference>
<organism evidence="1 2">
    <name type="scientific">Nicotiana tabacum</name>
    <name type="common">Common tobacco</name>
    <dbReference type="NCBI Taxonomy" id="4097"/>
    <lineage>
        <taxon>Eukaryota</taxon>
        <taxon>Viridiplantae</taxon>
        <taxon>Streptophyta</taxon>
        <taxon>Embryophyta</taxon>
        <taxon>Tracheophyta</taxon>
        <taxon>Spermatophyta</taxon>
        <taxon>Magnoliopsida</taxon>
        <taxon>eudicotyledons</taxon>
        <taxon>Gunneridae</taxon>
        <taxon>Pentapetalae</taxon>
        <taxon>asterids</taxon>
        <taxon>lamiids</taxon>
        <taxon>Solanales</taxon>
        <taxon>Solanaceae</taxon>
        <taxon>Nicotianoideae</taxon>
        <taxon>Nicotianeae</taxon>
        <taxon>Nicotiana</taxon>
    </lineage>
</organism>
<accession>A0AC58S9S4</accession>